<evidence type="ECO:0000259" key="2">
    <source>
        <dbReference type="Pfam" id="PF13360"/>
    </source>
</evidence>
<comment type="caution">
    <text evidence="3">The sequence shown here is derived from an EMBL/GenBank/DDBJ whole genome shotgun (WGS) entry which is preliminary data.</text>
</comment>
<dbReference type="EMBL" id="QGGR01000003">
    <property type="protein sequence ID" value="PWK50512.1"/>
    <property type="molecule type" value="Genomic_DNA"/>
</dbReference>
<evidence type="ECO:0000313" key="3">
    <source>
        <dbReference type="EMBL" id="PWK50512.1"/>
    </source>
</evidence>
<dbReference type="InterPro" id="IPR018391">
    <property type="entry name" value="PQQ_b-propeller_rpt"/>
</dbReference>
<reference evidence="3 4" key="1">
    <citation type="submission" date="2018-05" db="EMBL/GenBank/DDBJ databases">
        <title>Genomic Encyclopedia of Archaeal and Bacterial Type Strains, Phase II (KMG-II): from individual species to whole genera.</title>
        <authorList>
            <person name="Goeker M."/>
        </authorList>
    </citation>
    <scope>NUCLEOTIDE SEQUENCE [LARGE SCALE GENOMIC DNA]</scope>
    <source>
        <strain evidence="3 4">DSM 45184</strain>
    </source>
</reference>
<evidence type="ECO:0000313" key="4">
    <source>
        <dbReference type="Proteomes" id="UP000245697"/>
    </source>
</evidence>
<evidence type="ECO:0000256" key="1">
    <source>
        <dbReference type="SAM" id="MobiDB-lite"/>
    </source>
</evidence>
<dbReference type="InterPro" id="IPR002372">
    <property type="entry name" value="PQQ_rpt_dom"/>
</dbReference>
<dbReference type="InterPro" id="IPR015943">
    <property type="entry name" value="WD40/YVTN_repeat-like_dom_sf"/>
</dbReference>
<sequence length="459" mass="48706">MSMSVIDLGDVSHLPDEPEGYPGGHPGLGRFRVGRLAKAAIAVVVTLAAGGSALPGPPVLREVWSVPVSPEQSMTVDDDSVYLHRPADNGTELTELTAYDLGTGRVRWTRRVDTGPSWLGAAPQHGVLLLPGDEQSIEVKSPDGAMMSYSYAGSLTALDPATGEQLWQRPGAQHWADTGDTLLMYERDRTGTLTWLRQVRIRDGSIVWERRAPANADTVDVQFGGDTPERIVTAGPGGRLTVLRYADGTHVTSRSLPWQSVSPETGVGSNLGTVKGRLVVVDTGLKGDADRSRVTVYRTDSLVPLWSRDSKGWANVQDCGPLVCLSTAEGLFEAVDPETGTPRWTMTGSPFIGAVAGGERLLIPGIEEDQKQTLVDAATGRAIGSTTAGGVLSVDHEEGTAMLLRHLDPATSVLSRIDTTTGHTTVLGLLPAGDQILYGGSGRRIVCMLGDRMVVMTAG</sequence>
<feature type="region of interest" description="Disordered" evidence="1">
    <location>
        <begin position="1"/>
        <end position="26"/>
    </location>
</feature>
<accession>A0A316FQQ9</accession>
<dbReference type="PANTHER" id="PTHR34512">
    <property type="entry name" value="CELL SURFACE PROTEIN"/>
    <property type="match status" value="1"/>
</dbReference>
<dbReference type="InterPro" id="IPR011047">
    <property type="entry name" value="Quinoprotein_ADH-like_sf"/>
</dbReference>
<dbReference type="SUPFAM" id="SSF50998">
    <property type="entry name" value="Quinoprotein alcohol dehydrogenase-like"/>
    <property type="match status" value="1"/>
</dbReference>
<gene>
    <name evidence="3" type="ORF">BC793_103397</name>
</gene>
<dbReference type="Gene3D" id="2.130.10.10">
    <property type="entry name" value="YVTN repeat-like/Quinoprotein amine dehydrogenase"/>
    <property type="match status" value="1"/>
</dbReference>
<keyword evidence="4" id="KW-1185">Reference proteome</keyword>
<dbReference type="PANTHER" id="PTHR34512:SF30">
    <property type="entry name" value="OUTER MEMBRANE PROTEIN ASSEMBLY FACTOR BAMB"/>
    <property type="match status" value="1"/>
</dbReference>
<dbReference type="Pfam" id="PF13360">
    <property type="entry name" value="PQQ_2"/>
    <property type="match status" value="1"/>
</dbReference>
<name>A0A316FQQ9_9ACTN</name>
<dbReference type="AlphaFoldDB" id="A0A316FQQ9"/>
<protein>
    <submittedName>
        <fullName evidence="3">Putative pyrroloquinoline-quinone binding quinoprotein</fullName>
    </submittedName>
</protein>
<dbReference type="Proteomes" id="UP000245697">
    <property type="component" value="Unassembled WGS sequence"/>
</dbReference>
<organism evidence="3 4">
    <name type="scientific">Actinoplanes xinjiangensis</name>
    <dbReference type="NCBI Taxonomy" id="512350"/>
    <lineage>
        <taxon>Bacteria</taxon>
        <taxon>Bacillati</taxon>
        <taxon>Actinomycetota</taxon>
        <taxon>Actinomycetes</taxon>
        <taxon>Micromonosporales</taxon>
        <taxon>Micromonosporaceae</taxon>
        <taxon>Actinoplanes</taxon>
    </lineage>
</organism>
<feature type="domain" description="Pyrrolo-quinoline quinone repeat" evidence="2">
    <location>
        <begin position="97"/>
        <end position="345"/>
    </location>
</feature>
<dbReference type="OrthoDB" id="3757373at2"/>
<proteinExistence type="predicted"/>
<dbReference type="SMART" id="SM00564">
    <property type="entry name" value="PQQ"/>
    <property type="match status" value="3"/>
</dbReference>